<reference evidence="2" key="1">
    <citation type="submission" date="2024-01" db="EMBL/GenBank/DDBJ databases">
        <title>First draft genome sequence data of TA4-1, the type strain of Gram-positive actinobacterium Streptomyces chiangmaiensis.</title>
        <authorList>
            <person name="Yasawong M."/>
            <person name="Nantapong N."/>
        </authorList>
    </citation>
    <scope>NUCLEOTIDE SEQUENCE</scope>
    <source>
        <strain evidence="2">TA4-1</strain>
    </source>
</reference>
<dbReference type="InterPro" id="IPR011050">
    <property type="entry name" value="Pectin_lyase_fold/virulence"/>
</dbReference>
<comment type="caution">
    <text evidence="2">The sequence shown here is derived from an EMBL/GenBank/DDBJ whole genome shotgun (WGS) entry which is preliminary data.</text>
</comment>
<dbReference type="SUPFAM" id="SSF51126">
    <property type="entry name" value="Pectin lyase-like"/>
    <property type="match status" value="1"/>
</dbReference>
<accession>A0ABU7FY76</accession>
<dbReference type="InterPro" id="IPR012332">
    <property type="entry name" value="Autotransporter_pectin_lyase_C"/>
</dbReference>
<organism evidence="2 3">
    <name type="scientific">Streptomyces chiangmaiensis</name>
    <dbReference type="NCBI Taxonomy" id="766497"/>
    <lineage>
        <taxon>Bacteria</taxon>
        <taxon>Bacillati</taxon>
        <taxon>Actinomycetota</taxon>
        <taxon>Actinomycetes</taxon>
        <taxon>Kitasatosporales</taxon>
        <taxon>Streptomycetaceae</taxon>
        <taxon>Streptomyces</taxon>
    </lineage>
</organism>
<gene>
    <name evidence="2" type="ORF">VXC91_45795</name>
</gene>
<name>A0ABU7FY76_9ACTN</name>
<evidence type="ECO:0000313" key="3">
    <source>
        <dbReference type="Proteomes" id="UP001333996"/>
    </source>
</evidence>
<protein>
    <recommendedName>
        <fullName evidence="4">Right-handed parallel beta-helix repeat-containing protein</fullName>
    </recommendedName>
</protein>
<sequence length="303" mass="29523">MLERVVRVVRCQGTRMAAVAVTTGAVCVIGPASAAAAADARTVVNCKDNPAALRTAIAGAGAGETLGVKGTCIGPFTIARNLTVVGLKDAVLDGNYASSAVAVTGAVRVHLTHLTIAHGTGTVVNGQVFGGGILNNAGGTVALTDSTVRNNAAQFGGGIANLAVGGGTVTVTRSRVRNNMASISAGGIFVGQNSTLALSDSTVQDNHAQFGGGILNDAGGRVTLSGSAVRSNSATANGGGISNLQGSTLTLIDSRVERNTTGDGPGSGGGILNLGTVASAQSTVRDNNPDNCAPAGSVGGCTG</sequence>
<evidence type="ECO:0000313" key="2">
    <source>
        <dbReference type="EMBL" id="MED7828945.1"/>
    </source>
</evidence>
<evidence type="ECO:0000256" key="1">
    <source>
        <dbReference type="SAM" id="SignalP"/>
    </source>
</evidence>
<dbReference type="EMBL" id="JAYWVC010000590">
    <property type="protein sequence ID" value="MED7828945.1"/>
    <property type="molecule type" value="Genomic_DNA"/>
</dbReference>
<dbReference type="Proteomes" id="UP001333996">
    <property type="component" value="Unassembled WGS sequence"/>
</dbReference>
<keyword evidence="3" id="KW-1185">Reference proteome</keyword>
<feature type="signal peptide" evidence="1">
    <location>
        <begin position="1"/>
        <end position="34"/>
    </location>
</feature>
<feature type="chain" id="PRO_5045925756" description="Right-handed parallel beta-helix repeat-containing protein" evidence="1">
    <location>
        <begin position="35"/>
        <end position="303"/>
    </location>
</feature>
<dbReference type="Gene3D" id="2.160.20.20">
    <property type="match status" value="1"/>
</dbReference>
<dbReference type="RefSeq" id="WP_329513240.1">
    <property type="nucleotide sequence ID" value="NZ_BAAAYZ010000201.1"/>
</dbReference>
<proteinExistence type="predicted"/>
<evidence type="ECO:0008006" key="4">
    <source>
        <dbReference type="Google" id="ProtNLM"/>
    </source>
</evidence>
<keyword evidence="1" id="KW-0732">Signal</keyword>